<sequence>MKANNNRYLLAITTLGLLLATGCQKLDEDPKSNLTPSTYFKTQSDLDASVAAVYAELTPDYAFGFTTRMTSCFGADDLTTDPGLNKAIFREFDELNASSNNSGLINQWQGPWASIYQANNVLANYTKVTGSTQTALQQSAGQAFFLRAFSYYYLVRVFGPIPDITAPIAANARPQRDSVSKVYATIVSDLQQAAAWLPASWPSQPGRATSGAARSLLADVYLSMTGWPLNQQQYYAQSAAEADSVMTSGAYSLDPDFNTNWTTNNGPESIFALQFNVTAGVPERSFGSTSVPLDESGLDGSGGWDDFYPEINFYLNSPKCYRSWCTYYDTLKLLNSDKKTFTLVPWNSPLTHAGHPYYKKFRHGLVTGGVADGVKETSNSILSITPSTNKAQDFIRYAMVLLDYAEASDMAGNGPSAASYSAVNLVRERAGLPDMTPGLSQLAFRDSVVQERAWEFAGENGVRWFDIVRLQMLQKINAARSPLENPINSSNALSTRYIAPIPFQDMSNDPNWKQNPGY</sequence>
<dbReference type="InterPro" id="IPR011990">
    <property type="entry name" value="TPR-like_helical_dom_sf"/>
</dbReference>
<comment type="caution">
    <text evidence="8">The sequence shown here is derived from an EMBL/GenBank/DDBJ whole genome shotgun (WGS) entry which is preliminary data.</text>
</comment>
<keyword evidence="9" id="KW-1185">Reference proteome</keyword>
<feature type="domain" description="RagB/SusD" evidence="6">
    <location>
        <begin position="383"/>
        <end position="518"/>
    </location>
</feature>
<evidence type="ECO:0000256" key="1">
    <source>
        <dbReference type="ARBA" id="ARBA00004442"/>
    </source>
</evidence>
<comment type="subcellular location">
    <subcellularLocation>
        <location evidence="1">Cell outer membrane</location>
    </subcellularLocation>
</comment>
<dbReference type="AlphaFoldDB" id="A0A8J2UCL3"/>
<dbReference type="RefSeq" id="WP_188931229.1">
    <property type="nucleotide sequence ID" value="NZ_BMJC01000002.1"/>
</dbReference>
<dbReference type="InterPro" id="IPR033985">
    <property type="entry name" value="SusD-like_N"/>
</dbReference>
<dbReference type="Proteomes" id="UP000607559">
    <property type="component" value="Unassembled WGS sequence"/>
</dbReference>
<dbReference type="PROSITE" id="PS51257">
    <property type="entry name" value="PROKAR_LIPOPROTEIN"/>
    <property type="match status" value="1"/>
</dbReference>
<gene>
    <name evidence="8" type="ORF">GCM10011511_20720</name>
</gene>
<proteinExistence type="inferred from homology"/>
<name>A0A8J2UCL3_9BACT</name>
<comment type="similarity">
    <text evidence="2">Belongs to the SusD family.</text>
</comment>
<evidence type="ECO:0000256" key="4">
    <source>
        <dbReference type="ARBA" id="ARBA00023136"/>
    </source>
</evidence>
<reference evidence="8" key="2">
    <citation type="submission" date="2020-09" db="EMBL/GenBank/DDBJ databases">
        <authorList>
            <person name="Sun Q."/>
            <person name="Zhou Y."/>
        </authorList>
    </citation>
    <scope>NUCLEOTIDE SEQUENCE</scope>
    <source>
        <strain evidence="8">CGMCC 1.15448</strain>
    </source>
</reference>
<dbReference type="Pfam" id="PF07980">
    <property type="entry name" value="SusD_RagB"/>
    <property type="match status" value="1"/>
</dbReference>
<evidence type="ECO:0000259" key="6">
    <source>
        <dbReference type="Pfam" id="PF07980"/>
    </source>
</evidence>
<keyword evidence="5" id="KW-0998">Cell outer membrane</keyword>
<dbReference type="InterPro" id="IPR012944">
    <property type="entry name" value="SusD_RagB_dom"/>
</dbReference>
<evidence type="ECO:0000256" key="5">
    <source>
        <dbReference type="ARBA" id="ARBA00023237"/>
    </source>
</evidence>
<dbReference type="Pfam" id="PF14322">
    <property type="entry name" value="SusD-like_3"/>
    <property type="match status" value="1"/>
</dbReference>
<accession>A0A8J2UCL3</accession>
<evidence type="ECO:0000313" key="8">
    <source>
        <dbReference type="EMBL" id="GGA97237.1"/>
    </source>
</evidence>
<keyword evidence="3" id="KW-0732">Signal</keyword>
<feature type="domain" description="SusD-like N-terminal" evidence="7">
    <location>
        <begin position="26"/>
        <end position="222"/>
    </location>
</feature>
<organism evidence="8 9">
    <name type="scientific">Puia dinghuensis</name>
    <dbReference type="NCBI Taxonomy" id="1792502"/>
    <lineage>
        <taxon>Bacteria</taxon>
        <taxon>Pseudomonadati</taxon>
        <taxon>Bacteroidota</taxon>
        <taxon>Chitinophagia</taxon>
        <taxon>Chitinophagales</taxon>
        <taxon>Chitinophagaceae</taxon>
        <taxon>Puia</taxon>
    </lineage>
</organism>
<evidence type="ECO:0000256" key="3">
    <source>
        <dbReference type="ARBA" id="ARBA00022729"/>
    </source>
</evidence>
<evidence type="ECO:0000313" key="9">
    <source>
        <dbReference type="Proteomes" id="UP000607559"/>
    </source>
</evidence>
<dbReference type="EMBL" id="BMJC01000002">
    <property type="protein sequence ID" value="GGA97237.1"/>
    <property type="molecule type" value="Genomic_DNA"/>
</dbReference>
<evidence type="ECO:0000259" key="7">
    <source>
        <dbReference type="Pfam" id="PF14322"/>
    </source>
</evidence>
<reference evidence="8" key="1">
    <citation type="journal article" date="2014" name="Int. J. Syst. Evol. Microbiol.">
        <title>Complete genome sequence of Corynebacterium casei LMG S-19264T (=DSM 44701T), isolated from a smear-ripened cheese.</title>
        <authorList>
            <consortium name="US DOE Joint Genome Institute (JGI-PGF)"/>
            <person name="Walter F."/>
            <person name="Albersmeier A."/>
            <person name="Kalinowski J."/>
            <person name="Ruckert C."/>
        </authorList>
    </citation>
    <scope>NUCLEOTIDE SEQUENCE</scope>
    <source>
        <strain evidence="8">CGMCC 1.15448</strain>
    </source>
</reference>
<dbReference type="GO" id="GO:0009279">
    <property type="term" value="C:cell outer membrane"/>
    <property type="evidence" value="ECO:0007669"/>
    <property type="project" value="UniProtKB-SubCell"/>
</dbReference>
<protein>
    <submittedName>
        <fullName evidence="8">Membrane protein</fullName>
    </submittedName>
</protein>
<keyword evidence="4" id="KW-0472">Membrane</keyword>
<dbReference type="Gene3D" id="1.25.40.390">
    <property type="match status" value="1"/>
</dbReference>
<dbReference type="SUPFAM" id="SSF48452">
    <property type="entry name" value="TPR-like"/>
    <property type="match status" value="1"/>
</dbReference>
<evidence type="ECO:0000256" key="2">
    <source>
        <dbReference type="ARBA" id="ARBA00006275"/>
    </source>
</evidence>